<keyword evidence="9 12" id="KW-1133">Transmembrane helix</keyword>
<proteinExistence type="predicted"/>
<evidence type="ECO:0000256" key="12">
    <source>
        <dbReference type="SAM" id="Phobius"/>
    </source>
</evidence>
<dbReference type="SMART" id="SM00382">
    <property type="entry name" value="AAA"/>
    <property type="match status" value="1"/>
</dbReference>
<dbReference type="NCBIfam" id="TIGR02203">
    <property type="entry name" value="MsbA_lipidA"/>
    <property type="match status" value="1"/>
</dbReference>
<evidence type="ECO:0000313" key="16">
    <source>
        <dbReference type="Proteomes" id="UP001156664"/>
    </source>
</evidence>
<dbReference type="InterPro" id="IPR011527">
    <property type="entry name" value="ABC1_TM_dom"/>
</dbReference>
<reference evidence="16" key="1">
    <citation type="journal article" date="2019" name="Int. J. Syst. Evol. Microbiol.">
        <title>The Global Catalogue of Microorganisms (GCM) 10K type strain sequencing project: providing services to taxonomists for standard genome sequencing and annotation.</title>
        <authorList>
            <consortium name="The Broad Institute Genomics Platform"/>
            <consortium name="The Broad Institute Genome Sequencing Center for Infectious Disease"/>
            <person name="Wu L."/>
            <person name="Ma J."/>
        </authorList>
    </citation>
    <scope>NUCLEOTIDE SEQUENCE [LARGE SCALE GENOMIC DNA]</scope>
    <source>
        <strain evidence="16">NBRC 105857</strain>
    </source>
</reference>
<evidence type="ECO:0000259" key="13">
    <source>
        <dbReference type="PROSITE" id="PS50893"/>
    </source>
</evidence>
<dbReference type="InterPro" id="IPR003593">
    <property type="entry name" value="AAA+_ATPase"/>
</dbReference>
<sequence length="584" mass="64137">MSPAPQKPVDLYRRLLAYSLKYWPLLVAALVSLVFAAVTEPLFARLMKPLIDDNFSATRTSTAKWLPLIIVALFLVRGLATYINEYCSAKLAGLVVVDLRFDMLSRILRFPNSYFVEQPAGKVISTVSTNVDMVTEAGFNIITVAIRDGAIVIGLMAMLLYTNWQLTLVCIAIVPLIAIGVSVAAKRLNRFAHSAQTSHADLVQSISEVINAQKIIKIYGAHRVETDRFMKSADDIRQSRVKLVATSAANSAIVQWILAVAVAFVVFFAGKLASKNAMTAGDFASFMTAMMMLLTPVKRLTNINQQLQKGLAAADNVFRVVDRAIETSQGTHTTERAKGVIEFDGVGLQYPGTDVPTLKRIDLTVQPGQTVGIVGVSGGGKSTLINLLPRFLDPTSGEVRLDGVPLKQWDLESLRRQIAIVTQESHLLNDTVRHNIAYGEMRQASEEAIVEAAKMANAWPFIQKLDNGLDTVLGDNGLRLSGGQRQRISIARAFLKNAPILILDEATSALDSEAEREVQDDMERLRHGRTTLVIAHRLSTLVTADFIVVIEQGEIIERGTHLELLALKGRYHYLHSIQNVEAVS</sequence>
<comment type="caution">
    <text evidence="15">The sequence shown here is derived from an EMBL/GenBank/DDBJ whole genome shotgun (WGS) entry which is preliminary data.</text>
</comment>
<dbReference type="Gene3D" id="3.40.50.300">
    <property type="entry name" value="P-loop containing nucleotide triphosphate hydrolases"/>
    <property type="match status" value="1"/>
</dbReference>
<keyword evidence="3" id="KW-1003">Cell membrane</keyword>
<dbReference type="InterPro" id="IPR003439">
    <property type="entry name" value="ABC_transporter-like_ATP-bd"/>
</dbReference>
<dbReference type="GO" id="GO:0005524">
    <property type="term" value="F:ATP binding"/>
    <property type="evidence" value="ECO:0007669"/>
    <property type="project" value="UniProtKB-KW"/>
</dbReference>
<dbReference type="InterPro" id="IPR027417">
    <property type="entry name" value="P-loop_NTPase"/>
</dbReference>
<dbReference type="SUPFAM" id="SSF52540">
    <property type="entry name" value="P-loop containing nucleoside triphosphate hydrolases"/>
    <property type="match status" value="1"/>
</dbReference>
<dbReference type="PROSITE" id="PS50893">
    <property type="entry name" value="ABC_TRANSPORTER_2"/>
    <property type="match status" value="1"/>
</dbReference>
<evidence type="ECO:0000256" key="3">
    <source>
        <dbReference type="ARBA" id="ARBA00022475"/>
    </source>
</evidence>
<organism evidence="15 16">
    <name type="scientific">Limnobacter litoralis</name>
    <dbReference type="NCBI Taxonomy" id="481366"/>
    <lineage>
        <taxon>Bacteria</taxon>
        <taxon>Pseudomonadati</taxon>
        <taxon>Pseudomonadota</taxon>
        <taxon>Betaproteobacteria</taxon>
        <taxon>Burkholderiales</taxon>
        <taxon>Burkholderiaceae</taxon>
        <taxon>Limnobacter</taxon>
    </lineage>
</organism>
<dbReference type="RefSeq" id="WP_284279195.1">
    <property type="nucleotide sequence ID" value="NZ_BSOJ01000001.1"/>
</dbReference>
<keyword evidence="4" id="KW-0997">Cell inner membrane</keyword>
<evidence type="ECO:0000259" key="14">
    <source>
        <dbReference type="PROSITE" id="PS50929"/>
    </source>
</evidence>
<evidence type="ECO:0000256" key="8">
    <source>
        <dbReference type="ARBA" id="ARBA00022967"/>
    </source>
</evidence>
<accession>A0ABQ5YLT7</accession>
<keyword evidence="8" id="KW-1278">Translocase</keyword>
<dbReference type="Gene3D" id="1.20.1560.10">
    <property type="entry name" value="ABC transporter type 1, transmembrane domain"/>
    <property type="match status" value="1"/>
</dbReference>
<keyword evidence="11 12" id="KW-0472">Membrane</keyword>
<dbReference type="PROSITE" id="PS00211">
    <property type="entry name" value="ABC_TRANSPORTER_1"/>
    <property type="match status" value="1"/>
</dbReference>
<feature type="transmembrane region" description="Helical" evidence="12">
    <location>
        <begin position="22"/>
        <end position="44"/>
    </location>
</feature>
<dbReference type="InterPro" id="IPR036640">
    <property type="entry name" value="ABC1_TM_sf"/>
</dbReference>
<evidence type="ECO:0000256" key="10">
    <source>
        <dbReference type="ARBA" id="ARBA00023055"/>
    </source>
</evidence>
<keyword evidence="16" id="KW-1185">Reference proteome</keyword>
<dbReference type="EMBL" id="BSOJ01000001">
    <property type="protein sequence ID" value="GLR24916.1"/>
    <property type="molecule type" value="Genomic_DNA"/>
</dbReference>
<keyword evidence="2" id="KW-0813">Transport</keyword>
<dbReference type="SUPFAM" id="SSF90123">
    <property type="entry name" value="ABC transporter transmembrane region"/>
    <property type="match status" value="1"/>
</dbReference>
<feature type="domain" description="ABC transporter" evidence="13">
    <location>
        <begin position="341"/>
        <end position="577"/>
    </location>
</feature>
<evidence type="ECO:0000256" key="11">
    <source>
        <dbReference type="ARBA" id="ARBA00023136"/>
    </source>
</evidence>
<feature type="transmembrane region" description="Helical" evidence="12">
    <location>
        <begin position="65"/>
        <end position="83"/>
    </location>
</feature>
<keyword evidence="10" id="KW-0445">Lipid transport</keyword>
<dbReference type="InterPro" id="IPR039421">
    <property type="entry name" value="Type_1_exporter"/>
</dbReference>
<protein>
    <submittedName>
        <fullName evidence="15">Lipid A export ATP-binding/permease protein MsbA</fullName>
    </submittedName>
</protein>
<dbReference type="Pfam" id="PF00664">
    <property type="entry name" value="ABC_membrane"/>
    <property type="match status" value="1"/>
</dbReference>
<dbReference type="CDD" id="cd18552">
    <property type="entry name" value="ABC_6TM_MsbA_like"/>
    <property type="match status" value="1"/>
</dbReference>
<evidence type="ECO:0000256" key="9">
    <source>
        <dbReference type="ARBA" id="ARBA00022989"/>
    </source>
</evidence>
<evidence type="ECO:0000256" key="7">
    <source>
        <dbReference type="ARBA" id="ARBA00022840"/>
    </source>
</evidence>
<comment type="subcellular location">
    <subcellularLocation>
        <location evidence="1">Cell membrane</location>
        <topology evidence="1">Multi-pass membrane protein</topology>
    </subcellularLocation>
</comment>
<evidence type="ECO:0000256" key="2">
    <source>
        <dbReference type="ARBA" id="ARBA00022448"/>
    </source>
</evidence>
<dbReference type="PROSITE" id="PS50929">
    <property type="entry name" value="ABC_TM1F"/>
    <property type="match status" value="1"/>
</dbReference>
<evidence type="ECO:0000256" key="5">
    <source>
        <dbReference type="ARBA" id="ARBA00022692"/>
    </source>
</evidence>
<name>A0ABQ5YLT7_9BURK</name>
<feature type="transmembrane region" description="Helical" evidence="12">
    <location>
        <begin position="166"/>
        <end position="185"/>
    </location>
</feature>
<feature type="transmembrane region" description="Helical" evidence="12">
    <location>
        <begin position="253"/>
        <end position="270"/>
    </location>
</feature>
<evidence type="ECO:0000256" key="1">
    <source>
        <dbReference type="ARBA" id="ARBA00004651"/>
    </source>
</evidence>
<dbReference type="InterPro" id="IPR011917">
    <property type="entry name" value="ABC_transpr_lipidA"/>
</dbReference>
<dbReference type="PANTHER" id="PTHR43394">
    <property type="entry name" value="ATP-DEPENDENT PERMEASE MDL1, MITOCHONDRIAL"/>
    <property type="match status" value="1"/>
</dbReference>
<keyword evidence="7 15" id="KW-0067">ATP-binding</keyword>
<evidence type="ECO:0000313" key="15">
    <source>
        <dbReference type="EMBL" id="GLR24916.1"/>
    </source>
</evidence>
<feature type="domain" description="ABC transmembrane type-1" evidence="14">
    <location>
        <begin position="27"/>
        <end position="309"/>
    </location>
</feature>
<dbReference type="InterPro" id="IPR017871">
    <property type="entry name" value="ABC_transporter-like_CS"/>
</dbReference>
<gene>
    <name evidence="15" type="primary">msbA</name>
    <name evidence="15" type="ORF">GCM10007875_00030</name>
</gene>
<evidence type="ECO:0000256" key="6">
    <source>
        <dbReference type="ARBA" id="ARBA00022741"/>
    </source>
</evidence>
<dbReference type="PANTHER" id="PTHR43394:SF1">
    <property type="entry name" value="ATP-BINDING CASSETTE SUB-FAMILY B MEMBER 10, MITOCHONDRIAL"/>
    <property type="match status" value="1"/>
</dbReference>
<keyword evidence="6" id="KW-0547">Nucleotide-binding</keyword>
<dbReference type="Proteomes" id="UP001156664">
    <property type="component" value="Unassembled WGS sequence"/>
</dbReference>
<dbReference type="Pfam" id="PF00005">
    <property type="entry name" value="ABC_tran"/>
    <property type="match status" value="1"/>
</dbReference>
<keyword evidence="5 12" id="KW-0812">Transmembrane</keyword>
<evidence type="ECO:0000256" key="4">
    <source>
        <dbReference type="ARBA" id="ARBA00022519"/>
    </source>
</evidence>